<dbReference type="GO" id="GO:0019843">
    <property type="term" value="F:rRNA binding"/>
    <property type="evidence" value="ECO:0007669"/>
    <property type="project" value="UniProtKB-UniRule"/>
</dbReference>
<protein>
    <recommendedName>
        <fullName evidence="4 5">Large ribosomal subunit protein bL20</fullName>
    </recommendedName>
</protein>
<dbReference type="GO" id="GO:0000027">
    <property type="term" value="P:ribosomal large subunit assembly"/>
    <property type="evidence" value="ECO:0007669"/>
    <property type="project" value="UniProtKB-UniRule"/>
</dbReference>
<reference evidence="7" key="1">
    <citation type="journal article" date="2012" name="Science">
        <title>Fermentation, hydrogen, and sulfur metabolism in multiple uncultivated bacterial phyla.</title>
        <authorList>
            <person name="Wrighton K.C."/>
            <person name="Thomas B.C."/>
            <person name="Sharon I."/>
            <person name="Miller C.S."/>
            <person name="Castelle C.J."/>
            <person name="VerBerkmoes N.C."/>
            <person name="Wilkins M.J."/>
            <person name="Hettich R.L."/>
            <person name="Lipton M.S."/>
            <person name="Williams K.H."/>
            <person name="Long P.E."/>
            <person name="Banfield J.F."/>
        </authorList>
    </citation>
    <scope>NUCLEOTIDE SEQUENCE [LARGE SCALE GENOMIC DNA]</scope>
</reference>
<dbReference type="GO" id="GO:0003735">
    <property type="term" value="F:structural constituent of ribosome"/>
    <property type="evidence" value="ECO:0007669"/>
    <property type="project" value="InterPro"/>
</dbReference>
<dbReference type="HAMAP" id="MF_00382">
    <property type="entry name" value="Ribosomal_bL20"/>
    <property type="match status" value="1"/>
</dbReference>
<evidence type="ECO:0000313" key="7">
    <source>
        <dbReference type="EMBL" id="EKD30581.1"/>
    </source>
</evidence>
<keyword evidence="5 6" id="KW-0699">rRNA-binding</keyword>
<evidence type="ECO:0000256" key="3">
    <source>
        <dbReference type="ARBA" id="ARBA00023274"/>
    </source>
</evidence>
<proteinExistence type="inferred from homology"/>
<dbReference type="PRINTS" id="PR00062">
    <property type="entry name" value="RIBOSOMALL20"/>
</dbReference>
<dbReference type="Gene3D" id="6.10.160.10">
    <property type="match status" value="1"/>
</dbReference>
<comment type="caution">
    <text evidence="7">The sequence shown here is derived from an EMBL/GenBank/DDBJ whole genome shotgun (WGS) entry which is preliminary data.</text>
</comment>
<dbReference type="InterPro" id="IPR035566">
    <property type="entry name" value="Ribosomal_protein_bL20_C"/>
</dbReference>
<gene>
    <name evidence="5 7" type="primary">rplT</name>
    <name evidence="7" type="ORF">ACD_78C00003G0004</name>
</gene>
<dbReference type="Pfam" id="PF00453">
    <property type="entry name" value="Ribosomal_L20"/>
    <property type="match status" value="1"/>
</dbReference>
<accession>K1Y079</accession>
<sequence>MVRVKRGLMTKKRHNNVIARAKGFRMMNGNVFTRAKNALMKAGTNAYIGRRLKKRDFRGLWTIRINNAVRTLGLNYSTFINLLYKKNVKIDRKALSNLAISHPAVFAKIVDFVK</sequence>
<dbReference type="Gene3D" id="1.10.1900.20">
    <property type="entry name" value="Ribosomal protein L20"/>
    <property type="match status" value="1"/>
</dbReference>
<dbReference type="CDD" id="cd07026">
    <property type="entry name" value="Ribosomal_L20"/>
    <property type="match status" value="1"/>
</dbReference>
<dbReference type="AlphaFoldDB" id="K1Y079"/>
<dbReference type="FunFam" id="1.10.1900.20:FF:000001">
    <property type="entry name" value="50S ribosomal protein L20"/>
    <property type="match status" value="1"/>
</dbReference>
<keyword evidence="2 5" id="KW-0689">Ribosomal protein</keyword>
<dbReference type="PANTHER" id="PTHR10986">
    <property type="entry name" value="39S RIBOSOMAL PROTEIN L20"/>
    <property type="match status" value="1"/>
</dbReference>
<dbReference type="GO" id="GO:0005840">
    <property type="term" value="C:ribosome"/>
    <property type="evidence" value="ECO:0007669"/>
    <property type="project" value="UniProtKB-KW"/>
</dbReference>
<evidence type="ECO:0000256" key="5">
    <source>
        <dbReference type="HAMAP-Rule" id="MF_00382"/>
    </source>
</evidence>
<dbReference type="SUPFAM" id="SSF74731">
    <property type="entry name" value="Ribosomal protein L20"/>
    <property type="match status" value="1"/>
</dbReference>
<dbReference type="NCBIfam" id="TIGR01032">
    <property type="entry name" value="rplT_bact"/>
    <property type="match status" value="1"/>
</dbReference>
<dbReference type="GO" id="GO:0006412">
    <property type="term" value="P:translation"/>
    <property type="evidence" value="ECO:0007669"/>
    <property type="project" value="InterPro"/>
</dbReference>
<evidence type="ECO:0000256" key="4">
    <source>
        <dbReference type="ARBA" id="ARBA00035172"/>
    </source>
</evidence>
<keyword evidence="3 5" id="KW-0687">Ribonucleoprotein</keyword>
<evidence type="ECO:0000256" key="6">
    <source>
        <dbReference type="RuleBase" id="RU000560"/>
    </source>
</evidence>
<evidence type="ECO:0000256" key="1">
    <source>
        <dbReference type="ARBA" id="ARBA00007698"/>
    </source>
</evidence>
<keyword evidence="5 6" id="KW-0694">RNA-binding</keyword>
<dbReference type="InterPro" id="IPR005813">
    <property type="entry name" value="Ribosomal_bL20"/>
</dbReference>
<dbReference type="GO" id="GO:1990904">
    <property type="term" value="C:ribonucleoprotein complex"/>
    <property type="evidence" value="ECO:0007669"/>
    <property type="project" value="UniProtKB-KW"/>
</dbReference>
<dbReference type="EMBL" id="AMFJ01034003">
    <property type="protein sequence ID" value="EKD30581.1"/>
    <property type="molecule type" value="Genomic_DNA"/>
</dbReference>
<comment type="similarity">
    <text evidence="1 5 6">Belongs to the bacterial ribosomal protein bL20 family.</text>
</comment>
<comment type="function">
    <text evidence="5 6">Binds directly to 23S ribosomal RNA and is necessary for the in vitro assembly process of the 50S ribosomal subunit. It is not involved in the protein synthesizing functions of that subunit.</text>
</comment>
<evidence type="ECO:0000256" key="2">
    <source>
        <dbReference type="ARBA" id="ARBA00022980"/>
    </source>
</evidence>
<name>K1Y079_9BACT</name>
<organism evidence="7">
    <name type="scientific">uncultured bacterium</name>
    <name type="common">gcode 4</name>
    <dbReference type="NCBI Taxonomy" id="1234023"/>
    <lineage>
        <taxon>Bacteria</taxon>
        <taxon>environmental samples</taxon>
    </lineage>
</organism>